<gene>
    <name evidence="1" type="ORF">DL89DRAFT_273118</name>
</gene>
<accession>A0A1Y1VQV3</accession>
<reference evidence="1 2" key="1">
    <citation type="submission" date="2016-07" db="EMBL/GenBank/DDBJ databases">
        <title>Pervasive Adenine N6-methylation of Active Genes in Fungi.</title>
        <authorList>
            <consortium name="DOE Joint Genome Institute"/>
            <person name="Mondo S.J."/>
            <person name="Dannebaum R.O."/>
            <person name="Kuo R.C."/>
            <person name="Labutti K."/>
            <person name="Haridas S."/>
            <person name="Kuo A."/>
            <person name="Salamov A."/>
            <person name="Ahrendt S.R."/>
            <person name="Lipzen A."/>
            <person name="Sullivan W."/>
            <person name="Andreopoulos W.B."/>
            <person name="Clum A."/>
            <person name="Lindquist E."/>
            <person name="Daum C."/>
            <person name="Ramamoorthy G.K."/>
            <person name="Gryganskyi A."/>
            <person name="Culley D."/>
            <person name="Magnuson J.K."/>
            <person name="James T.Y."/>
            <person name="O'Malley M.A."/>
            <person name="Stajich J.E."/>
            <person name="Spatafora J.W."/>
            <person name="Visel A."/>
            <person name="Grigoriev I.V."/>
        </authorList>
    </citation>
    <scope>NUCLEOTIDE SEQUENCE [LARGE SCALE GENOMIC DNA]</scope>
    <source>
        <strain evidence="1 2">ATCC 12442</strain>
    </source>
</reference>
<proteinExistence type="predicted"/>
<dbReference type="Proteomes" id="UP000193922">
    <property type="component" value="Unassembled WGS sequence"/>
</dbReference>
<evidence type="ECO:0000313" key="2">
    <source>
        <dbReference type="Proteomes" id="UP000193922"/>
    </source>
</evidence>
<organism evidence="1 2">
    <name type="scientific">Linderina pennispora</name>
    <dbReference type="NCBI Taxonomy" id="61395"/>
    <lineage>
        <taxon>Eukaryota</taxon>
        <taxon>Fungi</taxon>
        <taxon>Fungi incertae sedis</taxon>
        <taxon>Zoopagomycota</taxon>
        <taxon>Kickxellomycotina</taxon>
        <taxon>Kickxellomycetes</taxon>
        <taxon>Kickxellales</taxon>
        <taxon>Kickxellaceae</taxon>
        <taxon>Linderina</taxon>
    </lineage>
</organism>
<keyword evidence="2" id="KW-1185">Reference proteome</keyword>
<evidence type="ECO:0000313" key="1">
    <source>
        <dbReference type="EMBL" id="ORX63682.1"/>
    </source>
</evidence>
<name>A0A1Y1VQV3_9FUNG</name>
<dbReference type="GeneID" id="63805680"/>
<feature type="non-terminal residue" evidence="1">
    <location>
        <position position="1"/>
    </location>
</feature>
<dbReference type="AlphaFoldDB" id="A0A1Y1VQV3"/>
<dbReference type="EMBL" id="MCFD01000167">
    <property type="protein sequence ID" value="ORX63682.1"/>
    <property type="molecule type" value="Genomic_DNA"/>
</dbReference>
<sequence>AIVQQHNRLTLEDAVAFSALLGDSGAGPLGRAALGVLGKWRPSDMLSDEQEAQVKAMRRRLVNSAQKLMGATLGNMDLSNVRLVVLALARIEATYGICDGRTSWELTDAMYNWSFGVLCGQYVANRSAWDLLDSADSNYDATTPYAFSEFSHLQLLSASTMLAVNVAMVRGSTDDKIRASDLITGSHGRYTKQLLKTTWKWAASMGTTVAILGALDDMLTTTSQAMHHTSTTIDEIELVLLDRISWLASTLEQGADGLEPGKVPAILCFQAHTAPYAERGSGMPGLRMIERWSELTRSQLPLSYRNSGPPAYVAQRIITLLASFLSSRQREHIDSESHADDHQTHQLWNDRALNSLSALNNKGVGRQYQSFLVQLQGDFVQAMNNWITHAYEKLPMPLAAHAKKALSRRLLTVATEADAILCSFMQIDRTTLAWLRRVQSALGSAIAGGTHVDMPMLALGPSFFVESANPQIAISTRPTLETGDSARAVLAVEGLQGVCVAVWLAQQPLNTGDGDLETYAQHTAIAQSRQPAICWEQAIQVMAPLKGTFFECGCAVPMPQLRYSLGSFDTNTRVHLHISCALVDNVGRKCFPLVVSTTFRA</sequence>
<dbReference type="RefSeq" id="XP_040739032.1">
    <property type="nucleotide sequence ID" value="XM_040889032.1"/>
</dbReference>
<comment type="caution">
    <text evidence="1">The sequence shown here is derived from an EMBL/GenBank/DDBJ whole genome shotgun (WGS) entry which is preliminary data.</text>
</comment>
<protein>
    <submittedName>
        <fullName evidence="1">Uncharacterized protein</fullName>
    </submittedName>
</protein>